<feature type="region of interest" description="Disordered" evidence="1">
    <location>
        <begin position="1"/>
        <end position="39"/>
    </location>
</feature>
<comment type="caution">
    <text evidence="3">The sequence shown here is derived from an EMBL/GenBank/DDBJ whole genome shotgun (WGS) entry which is preliminary data.</text>
</comment>
<dbReference type="InterPro" id="IPR036388">
    <property type="entry name" value="WH-like_DNA-bd_sf"/>
</dbReference>
<sequence>MFRHSHGHHHGGSHHRFHRHGPHGEGMHERHHRRGGRGGRFFESGDLRLVLLRLIAERPRHGYELMEEIEQRLGGSYRPSPGTIYPTLTLLEELGQVAVQATEGARKLYAITEEGQRVLDAQKPEADRLFARMEAAAGEGNPQGAASVLRAMHNLKFALRLRLGRGDLTEEQLRQVVDAIDGAAKAVERS</sequence>
<proteinExistence type="predicted"/>
<gene>
    <name evidence="3" type="ORF">ACFFGY_16595</name>
</gene>
<evidence type="ECO:0000259" key="2">
    <source>
        <dbReference type="Pfam" id="PF03551"/>
    </source>
</evidence>
<dbReference type="SUPFAM" id="SSF46785">
    <property type="entry name" value="Winged helix' DNA-binding domain"/>
    <property type="match status" value="1"/>
</dbReference>
<evidence type="ECO:0000313" key="3">
    <source>
        <dbReference type="EMBL" id="MFC0409872.1"/>
    </source>
</evidence>
<evidence type="ECO:0000256" key="1">
    <source>
        <dbReference type="SAM" id="MobiDB-lite"/>
    </source>
</evidence>
<dbReference type="PANTHER" id="PTHR43252">
    <property type="entry name" value="TRANSCRIPTIONAL REGULATOR YQJI"/>
    <property type="match status" value="1"/>
</dbReference>
<reference evidence="3 4" key="1">
    <citation type="submission" date="2024-09" db="EMBL/GenBank/DDBJ databases">
        <authorList>
            <person name="Sun Q."/>
            <person name="Mori K."/>
        </authorList>
    </citation>
    <scope>NUCLEOTIDE SEQUENCE [LARGE SCALE GENOMIC DNA]</scope>
    <source>
        <strain evidence="3 4">TBRC 5777</strain>
    </source>
</reference>
<dbReference type="InterPro" id="IPR005149">
    <property type="entry name" value="Tscrpt_reg_PadR_N"/>
</dbReference>
<keyword evidence="4" id="KW-1185">Reference proteome</keyword>
<name>A0ABV6JVX0_9PROT</name>
<feature type="domain" description="Transcription regulator PadR N-terminal" evidence="2">
    <location>
        <begin position="51"/>
        <end position="120"/>
    </location>
</feature>
<dbReference type="PANTHER" id="PTHR43252:SF7">
    <property type="entry name" value="TRANSCRIPTIONAL REGULATOR YQJI"/>
    <property type="match status" value="1"/>
</dbReference>
<organism evidence="3 4">
    <name type="scientific">Roseomonas elaeocarpi</name>
    <dbReference type="NCBI Taxonomy" id="907779"/>
    <lineage>
        <taxon>Bacteria</taxon>
        <taxon>Pseudomonadati</taxon>
        <taxon>Pseudomonadota</taxon>
        <taxon>Alphaproteobacteria</taxon>
        <taxon>Acetobacterales</taxon>
        <taxon>Roseomonadaceae</taxon>
        <taxon>Roseomonas</taxon>
    </lineage>
</organism>
<dbReference type="RefSeq" id="WP_377045622.1">
    <property type="nucleotide sequence ID" value="NZ_JBHLUN010000011.1"/>
</dbReference>
<dbReference type="Gene3D" id="1.10.10.10">
    <property type="entry name" value="Winged helix-like DNA-binding domain superfamily/Winged helix DNA-binding domain"/>
    <property type="match status" value="1"/>
</dbReference>
<dbReference type="Pfam" id="PF03551">
    <property type="entry name" value="PadR"/>
    <property type="match status" value="1"/>
</dbReference>
<dbReference type="Proteomes" id="UP001589865">
    <property type="component" value="Unassembled WGS sequence"/>
</dbReference>
<accession>A0ABV6JVX0</accession>
<evidence type="ECO:0000313" key="4">
    <source>
        <dbReference type="Proteomes" id="UP001589865"/>
    </source>
</evidence>
<protein>
    <submittedName>
        <fullName evidence="3">PadR family transcriptional regulator</fullName>
    </submittedName>
</protein>
<dbReference type="EMBL" id="JBHLUN010000011">
    <property type="protein sequence ID" value="MFC0409872.1"/>
    <property type="molecule type" value="Genomic_DNA"/>
</dbReference>
<dbReference type="InterPro" id="IPR036390">
    <property type="entry name" value="WH_DNA-bd_sf"/>
</dbReference>
<feature type="compositionally biased region" description="Basic residues" evidence="1">
    <location>
        <begin position="1"/>
        <end position="21"/>
    </location>
</feature>